<name>A0A5N6TUS3_ASPAV</name>
<reference evidence="1 2" key="1">
    <citation type="submission" date="2019-04" db="EMBL/GenBank/DDBJ databases">
        <title>Friends and foes A comparative genomics study of 23 Aspergillus species from section Flavi.</title>
        <authorList>
            <consortium name="DOE Joint Genome Institute"/>
            <person name="Kjaerbolling I."/>
            <person name="Vesth T."/>
            <person name="Frisvad J.C."/>
            <person name="Nybo J.L."/>
            <person name="Theobald S."/>
            <person name="Kildgaard S."/>
            <person name="Isbrandt T."/>
            <person name="Kuo A."/>
            <person name="Sato A."/>
            <person name="Lyhne E.K."/>
            <person name="Kogle M.E."/>
            <person name="Wiebenga A."/>
            <person name="Kun R.S."/>
            <person name="Lubbers R.J."/>
            <person name="Makela M.R."/>
            <person name="Barry K."/>
            <person name="Chovatia M."/>
            <person name="Clum A."/>
            <person name="Daum C."/>
            <person name="Haridas S."/>
            <person name="He G."/>
            <person name="LaButti K."/>
            <person name="Lipzen A."/>
            <person name="Mondo S."/>
            <person name="Riley R."/>
            <person name="Salamov A."/>
            <person name="Simmons B.A."/>
            <person name="Magnuson J.K."/>
            <person name="Henrissat B."/>
            <person name="Mortensen U.H."/>
            <person name="Larsen T.O."/>
            <person name="Devries R.P."/>
            <person name="Grigoriev I.V."/>
            <person name="Machida M."/>
            <person name="Baker S.E."/>
            <person name="Andersen M.R."/>
        </authorList>
    </citation>
    <scope>NUCLEOTIDE SEQUENCE [LARGE SCALE GENOMIC DNA]</scope>
    <source>
        <strain evidence="1 2">IBT 18842</strain>
    </source>
</reference>
<accession>A0A5N6TUS3</accession>
<dbReference type="InterPro" id="IPR024080">
    <property type="entry name" value="Neurolysin/TOP_N"/>
</dbReference>
<protein>
    <submittedName>
        <fullName evidence="1">Uncharacterized protein</fullName>
    </submittedName>
</protein>
<keyword evidence="2" id="KW-1185">Reference proteome</keyword>
<dbReference type="Proteomes" id="UP000325780">
    <property type="component" value="Unassembled WGS sequence"/>
</dbReference>
<evidence type="ECO:0000313" key="2">
    <source>
        <dbReference type="Proteomes" id="UP000325780"/>
    </source>
</evidence>
<sequence length="51" mass="5776">MKQTLAQIESSLASESHILYNHRAVSTDPDLQNSSIEARNILDSYKVEMKI</sequence>
<dbReference type="AlphaFoldDB" id="A0A5N6TUS3"/>
<organism evidence="1 2">
    <name type="scientific">Aspergillus avenaceus</name>
    <dbReference type="NCBI Taxonomy" id="36643"/>
    <lineage>
        <taxon>Eukaryota</taxon>
        <taxon>Fungi</taxon>
        <taxon>Dikarya</taxon>
        <taxon>Ascomycota</taxon>
        <taxon>Pezizomycotina</taxon>
        <taxon>Eurotiomycetes</taxon>
        <taxon>Eurotiomycetidae</taxon>
        <taxon>Eurotiales</taxon>
        <taxon>Aspergillaceae</taxon>
        <taxon>Aspergillus</taxon>
        <taxon>Aspergillus subgen. Circumdati</taxon>
    </lineage>
</organism>
<dbReference type="Gene3D" id="1.20.1050.40">
    <property type="entry name" value="Endopeptidase. Chain P, domain 1"/>
    <property type="match status" value="1"/>
</dbReference>
<dbReference type="EMBL" id="ML742105">
    <property type="protein sequence ID" value="KAE8150040.1"/>
    <property type="molecule type" value="Genomic_DNA"/>
</dbReference>
<gene>
    <name evidence="1" type="ORF">BDV25DRAFT_155203</name>
</gene>
<evidence type="ECO:0000313" key="1">
    <source>
        <dbReference type="EMBL" id="KAE8150040.1"/>
    </source>
</evidence>
<proteinExistence type="predicted"/>